<keyword evidence="2" id="KW-0645">Protease</keyword>
<dbReference type="AlphaFoldDB" id="B1GVG8"/>
<organism evidence="8">
    <name type="scientific">Staphylococcus pseudintermedius</name>
    <dbReference type="NCBI Taxonomy" id="283734"/>
    <lineage>
        <taxon>Bacteria</taxon>
        <taxon>Bacillati</taxon>
        <taxon>Bacillota</taxon>
        <taxon>Bacilli</taxon>
        <taxon>Bacillales</taxon>
        <taxon>Staphylococcaceae</taxon>
        <taxon>Staphylococcus</taxon>
        <taxon>Staphylococcus intermedius group</taxon>
    </lineage>
</organism>
<dbReference type="InterPro" id="IPR001405">
    <property type="entry name" value="UPF0758"/>
</dbReference>
<dbReference type="CDD" id="cd08071">
    <property type="entry name" value="MPN_DUF2466"/>
    <property type="match status" value="1"/>
</dbReference>
<evidence type="ECO:0000256" key="3">
    <source>
        <dbReference type="ARBA" id="ARBA00022723"/>
    </source>
</evidence>
<dbReference type="GO" id="GO:0006508">
    <property type="term" value="P:proteolysis"/>
    <property type="evidence" value="ECO:0007669"/>
    <property type="project" value="UniProtKB-KW"/>
</dbReference>
<dbReference type="PANTHER" id="PTHR30471">
    <property type="entry name" value="DNA REPAIR PROTEIN RADC"/>
    <property type="match status" value="1"/>
</dbReference>
<keyword evidence="4" id="KW-0378">Hydrolase</keyword>
<keyword evidence="3" id="KW-0479">Metal-binding</keyword>
<evidence type="ECO:0000259" key="7">
    <source>
        <dbReference type="PROSITE" id="PS50249"/>
    </source>
</evidence>
<evidence type="ECO:0000256" key="4">
    <source>
        <dbReference type="ARBA" id="ARBA00022801"/>
    </source>
</evidence>
<evidence type="ECO:0000313" key="8">
    <source>
        <dbReference type="EMBL" id="CAP17743.1"/>
    </source>
</evidence>
<dbReference type="GO" id="GO:0046872">
    <property type="term" value="F:metal ion binding"/>
    <property type="evidence" value="ECO:0007669"/>
    <property type="project" value="UniProtKB-KW"/>
</dbReference>
<proteinExistence type="inferred from homology"/>
<keyword evidence="6" id="KW-0482">Metalloprotease</keyword>
<name>B1GVG8_STAPS</name>
<dbReference type="PANTHER" id="PTHR30471:SF3">
    <property type="entry name" value="UPF0758 PROTEIN YEES-RELATED"/>
    <property type="match status" value="1"/>
</dbReference>
<dbReference type="PROSITE" id="PS01302">
    <property type="entry name" value="UPF0758"/>
    <property type="match status" value="1"/>
</dbReference>
<protein>
    <recommendedName>
        <fullName evidence="7">MPN domain-containing protein</fullName>
    </recommendedName>
</protein>
<accession>B1GVG8</accession>
<evidence type="ECO:0000256" key="6">
    <source>
        <dbReference type="ARBA" id="ARBA00023049"/>
    </source>
</evidence>
<evidence type="ECO:0000256" key="2">
    <source>
        <dbReference type="ARBA" id="ARBA00022670"/>
    </source>
</evidence>
<dbReference type="PROSITE" id="PS50249">
    <property type="entry name" value="MPN"/>
    <property type="match status" value="1"/>
</dbReference>
<evidence type="ECO:0000256" key="1">
    <source>
        <dbReference type="ARBA" id="ARBA00010243"/>
    </source>
</evidence>
<dbReference type="InterPro" id="IPR037518">
    <property type="entry name" value="MPN"/>
</dbReference>
<dbReference type="Gene3D" id="3.40.140.10">
    <property type="entry name" value="Cytidine Deaminase, domain 2"/>
    <property type="match status" value="1"/>
</dbReference>
<dbReference type="GO" id="GO:0008237">
    <property type="term" value="F:metallopeptidase activity"/>
    <property type="evidence" value="ECO:0007669"/>
    <property type="project" value="UniProtKB-KW"/>
</dbReference>
<evidence type="ECO:0000256" key="5">
    <source>
        <dbReference type="ARBA" id="ARBA00022833"/>
    </source>
</evidence>
<dbReference type="InterPro" id="IPR020891">
    <property type="entry name" value="UPF0758_CS"/>
</dbReference>
<keyword evidence="5" id="KW-0862">Zinc</keyword>
<reference evidence="8" key="1">
    <citation type="journal article" date="2008" name="J. Clin. Microbiol.">
        <title>Characterization of new staphylococcal cassette chromosome mec (SCCmec) and topoisomerase genes in fluoroquinolone- and methicillin-resistant Staphylococcus pseudintermedius.</title>
        <authorList>
            <person name="Descloux S."/>
            <person name="Rossano A."/>
            <person name="Perreten V."/>
        </authorList>
    </citation>
    <scope>NUCLEOTIDE SEQUENCE</scope>
    <source>
        <strain evidence="8">KM1381</strain>
    </source>
</reference>
<dbReference type="Pfam" id="PF04002">
    <property type="entry name" value="RadC"/>
    <property type="match status" value="1"/>
</dbReference>
<feature type="domain" description="MPN" evidence="7">
    <location>
        <begin position="25"/>
        <end position="151"/>
    </location>
</feature>
<sequence>MSRKRIDVVKVQMVKEDTLWYLKRRIEEPKDAADIMRDFIGNADREHFILICLNSKNEPTHIETVSIGTINFAVIHPREIFKTAILSNATGMIIGHNHPSGDITPSPGDIKITQRIKEISEMMGIILYDHIIFSENDHHSIIKKIALSTGIYPCINFIKNAPTEDIKAIAMLLFTTVFIGNLNNANNTGMMINAPPAPTIPEITPIPNPTIINSKGLDFVSCVVGLTLININIKASMAIITYTVFTKVALNKLAKIAPNMLPINIPPPIYITSLGEKAGCFLAFNDPLSVLKNT</sequence>
<dbReference type="InterPro" id="IPR025657">
    <property type="entry name" value="RadC_JAB"/>
</dbReference>
<comment type="similarity">
    <text evidence="1">Belongs to the UPF0758 family.</text>
</comment>
<dbReference type="EMBL" id="AM904732">
    <property type="protein sequence ID" value="CAP17743.1"/>
    <property type="molecule type" value="Genomic_DNA"/>
</dbReference>